<feature type="chain" id="PRO_5020322542" evidence="1">
    <location>
        <begin position="18"/>
        <end position="39"/>
    </location>
</feature>
<evidence type="ECO:0000256" key="1">
    <source>
        <dbReference type="SAM" id="SignalP"/>
    </source>
</evidence>
<name>A0A4U6UQT6_SETVI</name>
<proteinExistence type="predicted"/>
<evidence type="ECO:0000313" key="2">
    <source>
        <dbReference type="EMBL" id="TKW17454.1"/>
    </source>
</evidence>
<keyword evidence="3" id="KW-1185">Reference proteome</keyword>
<organism evidence="2 3">
    <name type="scientific">Setaria viridis</name>
    <name type="common">Green bristlegrass</name>
    <name type="synonym">Setaria italica subsp. viridis</name>
    <dbReference type="NCBI Taxonomy" id="4556"/>
    <lineage>
        <taxon>Eukaryota</taxon>
        <taxon>Viridiplantae</taxon>
        <taxon>Streptophyta</taxon>
        <taxon>Embryophyta</taxon>
        <taxon>Tracheophyta</taxon>
        <taxon>Spermatophyta</taxon>
        <taxon>Magnoliopsida</taxon>
        <taxon>Liliopsida</taxon>
        <taxon>Poales</taxon>
        <taxon>Poaceae</taxon>
        <taxon>PACMAD clade</taxon>
        <taxon>Panicoideae</taxon>
        <taxon>Panicodae</taxon>
        <taxon>Paniceae</taxon>
        <taxon>Cenchrinae</taxon>
        <taxon>Setaria</taxon>
    </lineage>
</organism>
<keyword evidence="1" id="KW-0732">Signal</keyword>
<gene>
    <name evidence="2" type="ORF">SEVIR_5G367850v2</name>
</gene>
<dbReference type="AlphaFoldDB" id="A0A4U6UQT6"/>
<evidence type="ECO:0000313" key="3">
    <source>
        <dbReference type="Proteomes" id="UP000298652"/>
    </source>
</evidence>
<reference evidence="2" key="1">
    <citation type="submission" date="2019-03" db="EMBL/GenBank/DDBJ databases">
        <title>WGS assembly of Setaria viridis.</title>
        <authorList>
            <person name="Huang P."/>
            <person name="Jenkins J."/>
            <person name="Grimwood J."/>
            <person name="Barry K."/>
            <person name="Healey A."/>
            <person name="Mamidi S."/>
            <person name="Sreedasyam A."/>
            <person name="Shu S."/>
            <person name="Feldman M."/>
            <person name="Wu J."/>
            <person name="Yu Y."/>
            <person name="Chen C."/>
            <person name="Johnson J."/>
            <person name="Rokhsar D."/>
            <person name="Baxter I."/>
            <person name="Schmutz J."/>
            <person name="Brutnell T."/>
            <person name="Kellogg E."/>
        </authorList>
    </citation>
    <scope>NUCLEOTIDE SEQUENCE [LARGE SCALE GENOMIC DNA]</scope>
</reference>
<protein>
    <submittedName>
        <fullName evidence="2">Uncharacterized protein</fullName>
    </submittedName>
</protein>
<dbReference type="Proteomes" id="UP000298652">
    <property type="component" value="Chromosome 5"/>
</dbReference>
<dbReference type="Gramene" id="TKW17454">
    <property type="protein sequence ID" value="TKW17454"/>
    <property type="gene ID" value="SEVIR_5G367850v2"/>
</dbReference>
<feature type="signal peptide" evidence="1">
    <location>
        <begin position="1"/>
        <end position="17"/>
    </location>
</feature>
<dbReference type="EMBL" id="CM016556">
    <property type="protein sequence ID" value="TKW17454.1"/>
    <property type="molecule type" value="Genomic_DNA"/>
</dbReference>
<accession>A0A4U6UQT6</accession>
<sequence>MGSILHSLLYFFNFEICIFMPSCPLGMVTGGCSSVSLFS</sequence>